<dbReference type="InterPro" id="IPR032018">
    <property type="entry name" value="LppA/LppB/LprP"/>
</dbReference>
<keyword evidence="8" id="KW-1185">Reference proteome</keyword>
<comment type="subcellular location">
    <subcellularLocation>
        <location evidence="1">Cell membrane</location>
        <topology evidence="1">Lipid-anchor</topology>
    </subcellularLocation>
</comment>
<gene>
    <name evidence="7" type="ORF">BST12_07750</name>
</gene>
<keyword evidence="6" id="KW-0449">Lipoprotein</keyword>
<dbReference type="Pfam" id="PF16708">
    <property type="entry name" value="LppA"/>
    <property type="match status" value="1"/>
</dbReference>
<evidence type="ECO:0000256" key="6">
    <source>
        <dbReference type="ARBA" id="ARBA00023288"/>
    </source>
</evidence>
<evidence type="ECO:0000313" key="7">
    <source>
        <dbReference type="EMBL" id="ORA23347.1"/>
    </source>
</evidence>
<keyword evidence="4" id="KW-0472">Membrane</keyword>
<dbReference type="Proteomes" id="UP000192284">
    <property type="component" value="Unassembled WGS sequence"/>
</dbReference>
<accession>A0A1W9ZZT1</accession>
<dbReference type="PROSITE" id="PS51257">
    <property type="entry name" value="PROKAR_LIPOPROTEIN"/>
    <property type="match status" value="1"/>
</dbReference>
<comment type="caution">
    <text evidence="7">The sequence shown here is derived from an EMBL/GenBank/DDBJ whole genome shotgun (WGS) entry which is preliminary data.</text>
</comment>
<evidence type="ECO:0000256" key="4">
    <source>
        <dbReference type="ARBA" id="ARBA00023136"/>
    </source>
</evidence>
<evidence type="ECO:0008006" key="9">
    <source>
        <dbReference type="Google" id="ProtNLM"/>
    </source>
</evidence>
<dbReference type="AlphaFoldDB" id="A0A1W9ZZT1"/>
<dbReference type="RefSeq" id="WP_083112512.1">
    <property type="nucleotide sequence ID" value="NZ_JACKTS010000023.1"/>
</dbReference>
<dbReference type="GO" id="GO:0005886">
    <property type="term" value="C:plasma membrane"/>
    <property type="evidence" value="ECO:0007669"/>
    <property type="project" value="UniProtKB-SubCell"/>
</dbReference>
<evidence type="ECO:0000256" key="5">
    <source>
        <dbReference type="ARBA" id="ARBA00023139"/>
    </source>
</evidence>
<reference evidence="7 8" key="1">
    <citation type="submission" date="2017-02" db="EMBL/GenBank/DDBJ databases">
        <title>The new phylogeny of genus Mycobacterium.</title>
        <authorList>
            <person name="Tortoli E."/>
            <person name="Trovato A."/>
            <person name="Cirillo D.M."/>
        </authorList>
    </citation>
    <scope>NUCLEOTIDE SEQUENCE [LARGE SCALE GENOMIC DNA]</scope>
    <source>
        <strain evidence="7 8">DSM 45057</strain>
    </source>
</reference>
<keyword evidence="3" id="KW-0732">Signal</keyword>
<dbReference type="EMBL" id="MVHE01000007">
    <property type="protein sequence ID" value="ORA23347.1"/>
    <property type="molecule type" value="Genomic_DNA"/>
</dbReference>
<dbReference type="OrthoDB" id="4717553at2"/>
<evidence type="ECO:0000256" key="1">
    <source>
        <dbReference type="ARBA" id="ARBA00004193"/>
    </source>
</evidence>
<evidence type="ECO:0000256" key="3">
    <source>
        <dbReference type="ARBA" id="ARBA00022729"/>
    </source>
</evidence>
<keyword evidence="2" id="KW-1003">Cell membrane</keyword>
<name>A0A1W9ZZT1_MYCAN</name>
<protein>
    <recommendedName>
        <fullName evidence="9">Lipoprotein LprP</fullName>
    </recommendedName>
</protein>
<sequence>MRFRVPLILGVAALLAGCLKPVDPYANPGRHELDRLQTIVNQRPDLEAVQKQLGDLDATIRAAIAKYSPQTQFSTDVTVSHPTNGCNEPFNRNIGRQVKSDLFFGRPAPSGEQWAQIVADLAPAFTAAGFRPNNSAPGQPPLPLGVPNDSQIRDDGVTISLVNGDAGSPLAYSYDTGCHLPGAWRTEPPQPSLRPPNDPDVHYPYLYGSPGGRVVDAY</sequence>
<proteinExistence type="predicted"/>
<evidence type="ECO:0000256" key="2">
    <source>
        <dbReference type="ARBA" id="ARBA00022475"/>
    </source>
</evidence>
<keyword evidence="5" id="KW-0564">Palmitate</keyword>
<evidence type="ECO:0000313" key="8">
    <source>
        <dbReference type="Proteomes" id="UP000192284"/>
    </source>
</evidence>
<organism evidence="7 8">
    <name type="scientific">Mycobacterium angelicum</name>
    <dbReference type="NCBI Taxonomy" id="470074"/>
    <lineage>
        <taxon>Bacteria</taxon>
        <taxon>Bacillati</taxon>
        <taxon>Actinomycetota</taxon>
        <taxon>Actinomycetes</taxon>
        <taxon>Mycobacteriales</taxon>
        <taxon>Mycobacteriaceae</taxon>
        <taxon>Mycobacterium</taxon>
    </lineage>
</organism>
<dbReference type="Gene3D" id="3.30.2030.20">
    <property type="match status" value="1"/>
</dbReference>